<protein>
    <submittedName>
        <fullName evidence="1">Uncharacterized protein</fullName>
    </submittedName>
</protein>
<keyword evidence="2" id="KW-1185">Reference proteome</keyword>
<organism evidence="1 2">
    <name type="scientific">Desulfobacula phenolica</name>
    <dbReference type="NCBI Taxonomy" id="90732"/>
    <lineage>
        <taxon>Bacteria</taxon>
        <taxon>Pseudomonadati</taxon>
        <taxon>Thermodesulfobacteriota</taxon>
        <taxon>Desulfobacteria</taxon>
        <taxon>Desulfobacterales</taxon>
        <taxon>Desulfobacteraceae</taxon>
        <taxon>Desulfobacula</taxon>
    </lineage>
</organism>
<evidence type="ECO:0000313" key="2">
    <source>
        <dbReference type="Proteomes" id="UP000199608"/>
    </source>
</evidence>
<name>A0A1H2I2U8_9BACT</name>
<accession>A0A1H2I2U8</accession>
<dbReference type="Proteomes" id="UP000199608">
    <property type="component" value="Unassembled WGS sequence"/>
</dbReference>
<gene>
    <name evidence="1" type="ORF">SAMN04487931_107203</name>
</gene>
<evidence type="ECO:0000313" key="1">
    <source>
        <dbReference type="EMBL" id="SDU38471.1"/>
    </source>
</evidence>
<sequence length="60" mass="6737">MYLGPQSNIYNEINEISEPGFFRAVFFKELYALVGGIRTSKIRNDGGRVCQVLGIRVLDA</sequence>
<dbReference type="RefSeq" id="WP_092235052.1">
    <property type="nucleotide sequence ID" value="NZ_FNLL01000007.1"/>
</dbReference>
<dbReference type="AlphaFoldDB" id="A0A1H2I2U8"/>
<proteinExistence type="predicted"/>
<dbReference type="EMBL" id="FNLL01000007">
    <property type="protein sequence ID" value="SDU38471.1"/>
    <property type="molecule type" value="Genomic_DNA"/>
</dbReference>
<reference evidence="2" key="1">
    <citation type="submission" date="2016-10" db="EMBL/GenBank/DDBJ databases">
        <authorList>
            <person name="Varghese N."/>
            <person name="Submissions S."/>
        </authorList>
    </citation>
    <scope>NUCLEOTIDE SEQUENCE [LARGE SCALE GENOMIC DNA]</scope>
    <source>
        <strain evidence="2">DSM 3384</strain>
    </source>
</reference>